<keyword evidence="6 10" id="KW-0862">Zinc</keyword>
<dbReference type="InterPro" id="IPR024077">
    <property type="entry name" value="Neurolysin/TOP_dom2"/>
</dbReference>
<evidence type="ECO:0000256" key="8">
    <source>
        <dbReference type="ARBA" id="ARBA00023049"/>
    </source>
</evidence>
<dbReference type="Proteomes" id="UP001634394">
    <property type="component" value="Unassembled WGS sequence"/>
</dbReference>
<dbReference type="Gene3D" id="1.10.1370.10">
    <property type="entry name" value="Neurolysin, domain 3"/>
    <property type="match status" value="1"/>
</dbReference>
<proteinExistence type="inferred from homology"/>
<keyword evidence="5 10" id="KW-0378">Hydrolase</keyword>
<dbReference type="GO" id="GO:0046872">
    <property type="term" value="F:metal ion binding"/>
    <property type="evidence" value="ECO:0007669"/>
    <property type="project" value="UniProtKB-UniRule"/>
</dbReference>
<dbReference type="InterPro" id="IPR001567">
    <property type="entry name" value="Pept_M3A_M3B_dom"/>
</dbReference>
<dbReference type="SUPFAM" id="SSF55486">
    <property type="entry name" value="Metalloproteases ('zincins'), catalytic domain"/>
    <property type="match status" value="1"/>
</dbReference>
<dbReference type="Gene3D" id="3.40.390.10">
    <property type="entry name" value="Collagenase (Catalytic Domain)"/>
    <property type="match status" value="1"/>
</dbReference>
<reference evidence="12 13" key="1">
    <citation type="submission" date="2024-11" db="EMBL/GenBank/DDBJ databases">
        <title>Chromosome-level genome assembly of the freshwater bivalve Anodonta woodiana.</title>
        <authorList>
            <person name="Chen X."/>
        </authorList>
    </citation>
    <scope>NUCLEOTIDE SEQUENCE [LARGE SCALE GENOMIC DNA]</scope>
    <source>
        <strain evidence="12">MN2024</strain>
        <tissue evidence="12">Gills</tissue>
    </source>
</reference>
<dbReference type="GO" id="GO:0008237">
    <property type="term" value="F:metallopeptidase activity"/>
    <property type="evidence" value="ECO:0007669"/>
    <property type="project" value="UniProtKB-KW"/>
</dbReference>
<comment type="caution">
    <text evidence="12">The sequence shown here is derived from an EMBL/GenBank/DDBJ whole genome shotgun (WGS) entry which is preliminary data.</text>
</comment>
<evidence type="ECO:0000256" key="7">
    <source>
        <dbReference type="ARBA" id="ARBA00022946"/>
    </source>
</evidence>
<evidence type="ECO:0000313" key="12">
    <source>
        <dbReference type="EMBL" id="KAL3847511.1"/>
    </source>
</evidence>
<dbReference type="InterPro" id="IPR033851">
    <property type="entry name" value="M3A_MIP"/>
</dbReference>
<keyword evidence="3 10" id="KW-0645">Protease</keyword>
<evidence type="ECO:0000256" key="5">
    <source>
        <dbReference type="ARBA" id="ARBA00022801"/>
    </source>
</evidence>
<comment type="cofactor">
    <cofactor evidence="10">
        <name>Zn(2+)</name>
        <dbReference type="ChEBI" id="CHEBI:29105"/>
    </cofactor>
    <text evidence="10">Binds 1 zinc ion.</text>
</comment>
<keyword evidence="8 10" id="KW-0482">Metalloprotease</keyword>
<evidence type="ECO:0000259" key="11">
    <source>
        <dbReference type="Pfam" id="PF01432"/>
    </source>
</evidence>
<dbReference type="AlphaFoldDB" id="A0ABD3UF18"/>
<accession>A0ABD3UF18</accession>
<name>A0ABD3UF18_SINWO</name>
<dbReference type="PANTHER" id="PTHR11804">
    <property type="entry name" value="PROTEASE M3 THIMET OLIGOPEPTIDASE-RELATED"/>
    <property type="match status" value="1"/>
</dbReference>
<comment type="subcellular location">
    <subcellularLocation>
        <location evidence="1">Mitochondrion</location>
    </subcellularLocation>
</comment>
<dbReference type="InterPro" id="IPR024079">
    <property type="entry name" value="MetalloPept_cat_dom_sf"/>
</dbReference>
<sequence>MSIFRTGVLISRRVYLQFRNKHRCVSTLSPLASAFNTKPSREHFKFRKTSFGLFNIPQLTDETGFYLLQEKVQDEIDMLVSEAISPTRSRKIIHIFDELSDCICRVADMADFLRVSHPSKVYRSAAEETCVKLSGLVEKLNTNIDIHAALKKVLQDGDVIPTDARDRRVAELFMFDFEQSGIHLPDDKRKKFVMLNENIILLGNYFMEGTHAAVAVDKSNLPEHVHHCFNIQGDNITVTGLFPEHYDEFVREAAYRIFLYPHPHQEDLLRSFLMARHKLAQLVDFPTFAQRALRGTMAGSAENVMNFLTTLADNIRESAQKDYNIMLKMKLSESVNNKAIMPWDPPYYSAVRRQEECNVKSNEVAPYFSLGCCMDGLSNLFHQLYDITLQPVKLEKGETWSYDVYKLAVVHGTEGILGYIYCDFYERAGKPNQDCHFTIQGGREKSDSSYQLPIVVLQLNFPPPQTSVPSLLTPGMVENLFHEFGHAMHSMLGRTKYQHVTGTRCPTDFAEVPSVLMEYFASDPRVLSTFARHYQTGEPLPEKAIRNICQSKKIFAASEMQVQVFQAILDQVYHSQPQEGKSTTDILADVQNKYHGIPYVAGTAWQLRFSHLVGYGAKYYSYLMARAVASRIWHQCFKQDPFNRAMGEKYRREMLCHGGEIHPSTLVEGLLNEEPTVEKFVQSLLEDVLSS</sequence>
<feature type="domain" description="Peptidase M3A/M3B catalytic" evidence="11">
    <location>
        <begin position="247"/>
        <end position="683"/>
    </location>
</feature>
<evidence type="ECO:0000313" key="13">
    <source>
        <dbReference type="Proteomes" id="UP001634394"/>
    </source>
</evidence>
<dbReference type="GO" id="GO:0005739">
    <property type="term" value="C:mitochondrion"/>
    <property type="evidence" value="ECO:0007669"/>
    <property type="project" value="UniProtKB-SubCell"/>
</dbReference>
<organism evidence="12 13">
    <name type="scientific">Sinanodonta woodiana</name>
    <name type="common">Chinese pond mussel</name>
    <name type="synonym">Anodonta woodiana</name>
    <dbReference type="NCBI Taxonomy" id="1069815"/>
    <lineage>
        <taxon>Eukaryota</taxon>
        <taxon>Metazoa</taxon>
        <taxon>Spiralia</taxon>
        <taxon>Lophotrochozoa</taxon>
        <taxon>Mollusca</taxon>
        <taxon>Bivalvia</taxon>
        <taxon>Autobranchia</taxon>
        <taxon>Heteroconchia</taxon>
        <taxon>Palaeoheterodonta</taxon>
        <taxon>Unionida</taxon>
        <taxon>Unionoidea</taxon>
        <taxon>Unionidae</taxon>
        <taxon>Unioninae</taxon>
        <taxon>Sinanodonta</taxon>
    </lineage>
</organism>
<evidence type="ECO:0000256" key="9">
    <source>
        <dbReference type="ARBA" id="ARBA00023128"/>
    </source>
</evidence>
<evidence type="ECO:0000256" key="3">
    <source>
        <dbReference type="ARBA" id="ARBA00022670"/>
    </source>
</evidence>
<dbReference type="CDD" id="cd06457">
    <property type="entry name" value="M3A_MIP"/>
    <property type="match status" value="1"/>
</dbReference>
<keyword evidence="4 10" id="KW-0479">Metal-binding</keyword>
<evidence type="ECO:0000256" key="1">
    <source>
        <dbReference type="ARBA" id="ARBA00004173"/>
    </source>
</evidence>
<keyword evidence="9" id="KW-0496">Mitochondrion</keyword>
<dbReference type="Pfam" id="PF01432">
    <property type="entry name" value="Peptidase_M3"/>
    <property type="match status" value="1"/>
</dbReference>
<dbReference type="GO" id="GO:0006508">
    <property type="term" value="P:proteolysis"/>
    <property type="evidence" value="ECO:0007669"/>
    <property type="project" value="UniProtKB-KW"/>
</dbReference>
<evidence type="ECO:0000256" key="4">
    <source>
        <dbReference type="ARBA" id="ARBA00022723"/>
    </source>
</evidence>
<evidence type="ECO:0000256" key="10">
    <source>
        <dbReference type="RuleBase" id="RU003435"/>
    </source>
</evidence>
<keyword evidence="13" id="KW-1185">Reference proteome</keyword>
<evidence type="ECO:0000256" key="2">
    <source>
        <dbReference type="ARBA" id="ARBA00006040"/>
    </source>
</evidence>
<evidence type="ECO:0000256" key="6">
    <source>
        <dbReference type="ARBA" id="ARBA00022833"/>
    </source>
</evidence>
<dbReference type="PANTHER" id="PTHR11804:SF79">
    <property type="entry name" value="MITOCHONDRIAL INTERMEDIATE PEPTIDASE"/>
    <property type="match status" value="1"/>
</dbReference>
<protein>
    <recommendedName>
        <fullName evidence="11">Peptidase M3A/M3B catalytic domain-containing protein</fullName>
    </recommendedName>
</protein>
<gene>
    <name evidence="12" type="ORF">ACJMK2_018417</name>
</gene>
<keyword evidence="7" id="KW-0809">Transit peptide</keyword>
<dbReference type="EMBL" id="JBJQND010000016">
    <property type="protein sequence ID" value="KAL3847511.1"/>
    <property type="molecule type" value="Genomic_DNA"/>
</dbReference>
<dbReference type="FunFam" id="3.40.390.10:FF:000013">
    <property type="entry name" value="Mitochondrial intermediate peptidase"/>
    <property type="match status" value="1"/>
</dbReference>
<comment type="similarity">
    <text evidence="2 10">Belongs to the peptidase M3 family.</text>
</comment>
<dbReference type="InterPro" id="IPR045090">
    <property type="entry name" value="Pept_M3A_M3B"/>
</dbReference>